<proteinExistence type="predicted"/>
<gene>
    <name evidence="9" type="ORF">E6Q80_08915</name>
</gene>
<dbReference type="InterPro" id="IPR009056">
    <property type="entry name" value="Cyt_c-like_dom"/>
</dbReference>
<feature type="domain" description="Cytochrome c" evidence="8">
    <location>
        <begin position="29"/>
        <end position="129"/>
    </location>
</feature>
<organism evidence="9 10">
    <name type="scientific">Thauera aminoaromatica</name>
    <dbReference type="NCBI Taxonomy" id="164330"/>
    <lineage>
        <taxon>Bacteria</taxon>
        <taxon>Pseudomonadati</taxon>
        <taxon>Pseudomonadota</taxon>
        <taxon>Betaproteobacteria</taxon>
        <taxon>Rhodocyclales</taxon>
        <taxon>Zoogloeaceae</taxon>
        <taxon>Thauera</taxon>
    </lineage>
</organism>
<evidence type="ECO:0000256" key="4">
    <source>
        <dbReference type="ARBA" id="ARBA00022982"/>
    </source>
</evidence>
<reference evidence="9 10" key="1">
    <citation type="submission" date="2018-09" db="EMBL/GenBank/DDBJ databases">
        <title>Metagenome Assembled Genomes from an Advanced Water Purification Facility.</title>
        <authorList>
            <person name="Stamps B.W."/>
            <person name="Spear J.R."/>
        </authorList>
    </citation>
    <scope>NUCLEOTIDE SEQUENCE [LARGE SCALE GENOMIC DNA]</scope>
    <source>
        <strain evidence="9">Bin_27_1</strain>
    </source>
</reference>
<accession>A0A5C7SPR7</accession>
<sequence>MGAGIMSRSVPLRAVVAILGVLAVPAPALAADIGESGFVQCAACHPAAAGQPHGVGPNLHGRFGRAIAGTPGFVFSRALRKREGVWTEAELDRWLADPQAYAPGTKMAYAGLKDSVQRRAVIEYLKTLR</sequence>
<dbReference type="Proteomes" id="UP000321192">
    <property type="component" value="Unassembled WGS sequence"/>
</dbReference>
<dbReference type="InterPro" id="IPR002327">
    <property type="entry name" value="Cyt_c_1A/1B"/>
</dbReference>
<evidence type="ECO:0000313" key="9">
    <source>
        <dbReference type="EMBL" id="TXH85804.1"/>
    </source>
</evidence>
<dbReference type="GO" id="GO:0046872">
    <property type="term" value="F:metal ion binding"/>
    <property type="evidence" value="ECO:0007669"/>
    <property type="project" value="UniProtKB-KW"/>
</dbReference>
<evidence type="ECO:0000256" key="1">
    <source>
        <dbReference type="ARBA" id="ARBA00022448"/>
    </source>
</evidence>
<feature type="chain" id="PRO_5022714346" evidence="7">
    <location>
        <begin position="31"/>
        <end position="129"/>
    </location>
</feature>
<dbReference type="AlphaFoldDB" id="A0A5C7SPR7"/>
<dbReference type="PROSITE" id="PS51007">
    <property type="entry name" value="CYTC"/>
    <property type="match status" value="1"/>
</dbReference>
<dbReference type="PRINTS" id="PR00604">
    <property type="entry name" value="CYTCHRMECIAB"/>
</dbReference>
<evidence type="ECO:0000259" key="8">
    <source>
        <dbReference type="PROSITE" id="PS51007"/>
    </source>
</evidence>
<protein>
    <submittedName>
        <fullName evidence="9">C-type cytochrome</fullName>
    </submittedName>
</protein>
<evidence type="ECO:0000256" key="6">
    <source>
        <dbReference type="PROSITE-ProRule" id="PRU00433"/>
    </source>
</evidence>
<keyword evidence="2 6" id="KW-0349">Heme</keyword>
<keyword evidence="4" id="KW-0249">Electron transport</keyword>
<evidence type="ECO:0000256" key="3">
    <source>
        <dbReference type="ARBA" id="ARBA00022723"/>
    </source>
</evidence>
<keyword evidence="3 6" id="KW-0479">Metal-binding</keyword>
<feature type="signal peptide" evidence="7">
    <location>
        <begin position="1"/>
        <end position="30"/>
    </location>
</feature>
<name>A0A5C7SPR7_THASP</name>
<evidence type="ECO:0000256" key="2">
    <source>
        <dbReference type="ARBA" id="ARBA00022617"/>
    </source>
</evidence>
<dbReference type="GO" id="GO:0009055">
    <property type="term" value="F:electron transfer activity"/>
    <property type="evidence" value="ECO:0007669"/>
    <property type="project" value="InterPro"/>
</dbReference>
<evidence type="ECO:0000256" key="7">
    <source>
        <dbReference type="SAM" id="SignalP"/>
    </source>
</evidence>
<keyword evidence="1" id="KW-0813">Transport</keyword>
<keyword evidence="5 6" id="KW-0408">Iron</keyword>
<evidence type="ECO:0000313" key="10">
    <source>
        <dbReference type="Proteomes" id="UP000321192"/>
    </source>
</evidence>
<evidence type="ECO:0000256" key="5">
    <source>
        <dbReference type="ARBA" id="ARBA00023004"/>
    </source>
</evidence>
<dbReference type="PANTHER" id="PTHR11961">
    <property type="entry name" value="CYTOCHROME C"/>
    <property type="match status" value="1"/>
</dbReference>
<dbReference type="Gene3D" id="1.10.760.10">
    <property type="entry name" value="Cytochrome c-like domain"/>
    <property type="match status" value="1"/>
</dbReference>
<keyword evidence="7" id="KW-0732">Signal</keyword>
<dbReference type="InterPro" id="IPR036909">
    <property type="entry name" value="Cyt_c-like_dom_sf"/>
</dbReference>
<dbReference type="EMBL" id="SSFD01000129">
    <property type="protein sequence ID" value="TXH85804.1"/>
    <property type="molecule type" value="Genomic_DNA"/>
</dbReference>
<dbReference type="SUPFAM" id="SSF46626">
    <property type="entry name" value="Cytochrome c"/>
    <property type="match status" value="1"/>
</dbReference>
<dbReference type="GO" id="GO:0020037">
    <property type="term" value="F:heme binding"/>
    <property type="evidence" value="ECO:0007669"/>
    <property type="project" value="InterPro"/>
</dbReference>
<comment type="caution">
    <text evidence="9">The sequence shown here is derived from an EMBL/GenBank/DDBJ whole genome shotgun (WGS) entry which is preliminary data.</text>
</comment>